<protein>
    <submittedName>
        <fullName evidence="3">Iso_dh domain-containing protein</fullName>
    </submittedName>
</protein>
<accession>A0A0N4THM1</accession>
<reference evidence="3" key="1">
    <citation type="submission" date="2017-02" db="UniProtKB">
        <authorList>
            <consortium name="WormBaseParasite"/>
        </authorList>
    </citation>
    <scope>IDENTIFICATION</scope>
</reference>
<keyword evidence="2" id="KW-1185">Reference proteome</keyword>
<reference evidence="1 2" key="2">
    <citation type="submission" date="2018-11" db="EMBL/GenBank/DDBJ databases">
        <authorList>
            <consortium name="Pathogen Informatics"/>
        </authorList>
    </citation>
    <scope>NUCLEOTIDE SEQUENCE [LARGE SCALE GENOMIC DNA]</scope>
</reference>
<dbReference type="WBParaSite" id="BPAG_0000771001-mRNA-1">
    <property type="protein sequence ID" value="BPAG_0000771001-mRNA-1"/>
    <property type="gene ID" value="BPAG_0000771001"/>
</dbReference>
<evidence type="ECO:0000313" key="3">
    <source>
        <dbReference type="WBParaSite" id="BPAG_0000771001-mRNA-1"/>
    </source>
</evidence>
<dbReference type="EMBL" id="UZAD01009137">
    <property type="protein sequence ID" value="VDN88859.1"/>
    <property type="molecule type" value="Genomic_DNA"/>
</dbReference>
<organism evidence="3">
    <name type="scientific">Brugia pahangi</name>
    <name type="common">Filarial nematode worm</name>
    <dbReference type="NCBI Taxonomy" id="6280"/>
    <lineage>
        <taxon>Eukaryota</taxon>
        <taxon>Metazoa</taxon>
        <taxon>Ecdysozoa</taxon>
        <taxon>Nematoda</taxon>
        <taxon>Chromadorea</taxon>
        <taxon>Rhabditida</taxon>
        <taxon>Spirurina</taxon>
        <taxon>Spiruromorpha</taxon>
        <taxon>Filarioidea</taxon>
        <taxon>Onchocercidae</taxon>
        <taxon>Brugia</taxon>
    </lineage>
</organism>
<sequence length="90" mass="10340">MMLLNVINSSATRLFISANSKKMCFCKRNCVLHFFFLYCEQSRENTTDFIVHSIPVYIQQFAPFYSASNYSASTVRPQRKMKVTVIPGDG</sequence>
<name>A0A0N4THM1_BRUPA</name>
<gene>
    <name evidence="1" type="ORF">BPAG_LOCUS7673</name>
</gene>
<evidence type="ECO:0000313" key="2">
    <source>
        <dbReference type="Proteomes" id="UP000278627"/>
    </source>
</evidence>
<evidence type="ECO:0000313" key="1">
    <source>
        <dbReference type="EMBL" id="VDN88859.1"/>
    </source>
</evidence>
<dbReference type="Proteomes" id="UP000278627">
    <property type="component" value="Unassembled WGS sequence"/>
</dbReference>
<dbReference type="AlphaFoldDB" id="A0A0N4THM1"/>
<proteinExistence type="predicted"/>